<feature type="compositionally biased region" description="Basic and acidic residues" evidence="5">
    <location>
        <begin position="389"/>
        <end position="421"/>
    </location>
</feature>
<dbReference type="InterPro" id="IPR007110">
    <property type="entry name" value="Ig-like_dom"/>
</dbReference>
<dbReference type="InterPro" id="IPR003599">
    <property type="entry name" value="Ig_sub"/>
</dbReference>
<dbReference type="Pfam" id="PF07679">
    <property type="entry name" value="I-set"/>
    <property type="match status" value="2"/>
</dbReference>
<dbReference type="SMART" id="SM00409">
    <property type="entry name" value="IG"/>
    <property type="match status" value="2"/>
</dbReference>
<evidence type="ECO:0000313" key="8">
    <source>
        <dbReference type="Proteomes" id="UP001283361"/>
    </source>
</evidence>
<feature type="compositionally biased region" description="Polar residues" evidence="5">
    <location>
        <begin position="321"/>
        <end position="347"/>
    </location>
</feature>
<dbReference type="FunFam" id="2.60.40.10:FF:000425">
    <property type="entry name" value="Myosin light chain kinase"/>
    <property type="match status" value="1"/>
</dbReference>
<proteinExistence type="predicted"/>
<dbReference type="FunFam" id="2.60.40.10:FF:000032">
    <property type="entry name" value="palladin isoform X1"/>
    <property type="match status" value="1"/>
</dbReference>
<feature type="region of interest" description="Disordered" evidence="5">
    <location>
        <begin position="389"/>
        <end position="469"/>
    </location>
</feature>
<feature type="compositionally biased region" description="Polar residues" evidence="5">
    <location>
        <begin position="177"/>
        <end position="198"/>
    </location>
</feature>
<feature type="compositionally biased region" description="Basic and acidic residues" evidence="5">
    <location>
        <begin position="693"/>
        <end position="702"/>
    </location>
</feature>
<accession>A0AAE0Y811</accession>
<dbReference type="InterPro" id="IPR003598">
    <property type="entry name" value="Ig_sub2"/>
</dbReference>
<dbReference type="Gene3D" id="2.60.40.10">
    <property type="entry name" value="Immunoglobulins"/>
    <property type="match status" value="2"/>
</dbReference>
<dbReference type="EMBL" id="JAWDGP010006708">
    <property type="protein sequence ID" value="KAK3736470.1"/>
    <property type="molecule type" value="Genomic_DNA"/>
</dbReference>
<evidence type="ECO:0000256" key="2">
    <source>
        <dbReference type="ARBA" id="ARBA00022490"/>
    </source>
</evidence>
<comment type="caution">
    <text evidence="7">The sequence shown here is derived from an EMBL/GenBank/DDBJ whole genome shotgun (WGS) entry which is preliminary data.</text>
</comment>
<dbReference type="AlphaFoldDB" id="A0AAE0Y811"/>
<dbReference type="InterPro" id="IPR013783">
    <property type="entry name" value="Ig-like_fold"/>
</dbReference>
<evidence type="ECO:0000256" key="1">
    <source>
        <dbReference type="ARBA" id="ARBA00004496"/>
    </source>
</evidence>
<feature type="compositionally biased region" description="Polar residues" evidence="5">
    <location>
        <begin position="366"/>
        <end position="377"/>
    </location>
</feature>
<dbReference type="PROSITE" id="PS50835">
    <property type="entry name" value="IG_LIKE"/>
    <property type="match status" value="2"/>
</dbReference>
<gene>
    <name evidence="7" type="ORF">RRG08_018728</name>
</gene>
<feature type="region of interest" description="Disordered" evidence="5">
    <location>
        <begin position="673"/>
        <end position="719"/>
    </location>
</feature>
<comment type="subcellular location">
    <subcellularLocation>
        <location evidence="1">Cytoplasm</location>
    </subcellularLocation>
</comment>
<dbReference type="GO" id="GO:0005737">
    <property type="term" value="C:cytoplasm"/>
    <property type="evidence" value="ECO:0007669"/>
    <property type="project" value="UniProtKB-SubCell"/>
</dbReference>
<feature type="region of interest" description="Disordered" evidence="5">
    <location>
        <begin position="311"/>
        <end position="377"/>
    </location>
</feature>
<sequence>MASETARTAGIHLFQCAVLGDPPPSIRWVKDGQAIEGDPRFLFHYSEDGLVSMVIRDVTLADSGHYQCIAENSEGIAMSSSHLTVKGVHDKAQTSPHVSAQIMEVDDSDGFHEIIWRSPDTATTETRLQTQPATDEVSFAGVLEASGTERERTYSPPPLKSSTSHTLHIYDDEQCENLPSDNTTPHQASFSPPSSPQTTLLEELTSHLQDDRGFFDTSLSLNDSHINTPSSQSQGRTLHSFRRAFHQANSCDLSQRLEETVTSSVREVSLAGSSSSGTHQHSSEECSLLFTPLAHTNSSCVDNASDIVVSTQQTEKHANPRNVTFQSTPNEQSLSKSTRGCSRSANQDSRREDKSSKSCSEDRSTASEQSNKEVNNGAECSTTWVDYLESHSETSPDPGHDLQVEGPAVRDNEVSDRHSSEDDTQDMGDTYHRASQRASTASAELLRPITLEQTESSRRSEIPAQEAVEGLSSEMPASLLAAAISDQLNLLPLSTVEVVESSEGDEAETNRYRMCGRELARQAVRDGVFDMSNVVRTMLEDGAVQLSFRASMQIPQFVECPSDVTVPTSGTIILTCVVRGNPEPKVTWAKGKERSELKAGERVFETRQGDVHRLEIRSASPSDTGTYICTASNSEGHVVATVTVTVEESSSPVDGQLSEADETSPLVSTLQKTRQTGGEFASDQHYSGGGCGEEDKAEKDEQGAVGGQLISGPSYSMSRPYRESRTLRYAKLVGMAAAFSLAALGANKVFDMLRK</sequence>
<keyword evidence="4" id="KW-0393">Immunoglobulin domain</keyword>
<evidence type="ECO:0000259" key="6">
    <source>
        <dbReference type="PROSITE" id="PS50835"/>
    </source>
</evidence>
<feature type="domain" description="Ig-like" evidence="6">
    <location>
        <begin position="1"/>
        <end position="84"/>
    </location>
</feature>
<name>A0AAE0Y811_9GAST</name>
<keyword evidence="8" id="KW-1185">Reference proteome</keyword>
<organism evidence="7 8">
    <name type="scientific">Elysia crispata</name>
    <name type="common">lettuce slug</name>
    <dbReference type="NCBI Taxonomy" id="231223"/>
    <lineage>
        <taxon>Eukaryota</taxon>
        <taxon>Metazoa</taxon>
        <taxon>Spiralia</taxon>
        <taxon>Lophotrochozoa</taxon>
        <taxon>Mollusca</taxon>
        <taxon>Gastropoda</taxon>
        <taxon>Heterobranchia</taxon>
        <taxon>Euthyneura</taxon>
        <taxon>Panpulmonata</taxon>
        <taxon>Sacoglossa</taxon>
        <taxon>Placobranchoidea</taxon>
        <taxon>Plakobranchidae</taxon>
        <taxon>Elysia</taxon>
    </lineage>
</organism>
<feature type="compositionally biased region" description="Basic and acidic residues" evidence="5">
    <location>
        <begin position="348"/>
        <end position="365"/>
    </location>
</feature>
<reference evidence="7" key="1">
    <citation type="journal article" date="2023" name="G3 (Bethesda)">
        <title>A reference genome for the long-term kleptoplast-retaining sea slug Elysia crispata morphotype clarki.</title>
        <authorList>
            <person name="Eastman K.E."/>
            <person name="Pendleton A.L."/>
            <person name="Shaikh M.A."/>
            <person name="Suttiyut T."/>
            <person name="Ogas R."/>
            <person name="Tomko P."/>
            <person name="Gavelis G."/>
            <person name="Widhalm J.R."/>
            <person name="Wisecaver J.H."/>
        </authorList>
    </citation>
    <scope>NUCLEOTIDE SEQUENCE</scope>
    <source>
        <strain evidence="7">ECLA1</strain>
    </source>
</reference>
<keyword evidence="2" id="KW-0963">Cytoplasm</keyword>
<protein>
    <recommendedName>
        <fullName evidence="6">Ig-like domain-containing protein</fullName>
    </recommendedName>
</protein>
<evidence type="ECO:0000256" key="4">
    <source>
        <dbReference type="ARBA" id="ARBA00023319"/>
    </source>
</evidence>
<feature type="region of interest" description="Disordered" evidence="5">
    <location>
        <begin position="145"/>
        <end position="198"/>
    </location>
</feature>
<evidence type="ECO:0000256" key="3">
    <source>
        <dbReference type="ARBA" id="ARBA00023157"/>
    </source>
</evidence>
<dbReference type="Proteomes" id="UP001283361">
    <property type="component" value="Unassembled WGS sequence"/>
</dbReference>
<evidence type="ECO:0000256" key="5">
    <source>
        <dbReference type="SAM" id="MobiDB-lite"/>
    </source>
</evidence>
<feature type="domain" description="Ig-like" evidence="6">
    <location>
        <begin position="555"/>
        <end position="645"/>
    </location>
</feature>
<dbReference type="InterPro" id="IPR036179">
    <property type="entry name" value="Ig-like_dom_sf"/>
</dbReference>
<evidence type="ECO:0000313" key="7">
    <source>
        <dbReference type="EMBL" id="KAK3736470.1"/>
    </source>
</evidence>
<keyword evidence="3" id="KW-1015">Disulfide bond</keyword>
<dbReference type="SMART" id="SM00408">
    <property type="entry name" value="IGc2"/>
    <property type="match status" value="2"/>
</dbReference>
<dbReference type="InterPro" id="IPR013098">
    <property type="entry name" value="Ig_I-set"/>
</dbReference>
<dbReference type="PANTHER" id="PTHR47633">
    <property type="entry name" value="IMMUNOGLOBULIN"/>
    <property type="match status" value="1"/>
</dbReference>
<dbReference type="SUPFAM" id="SSF48726">
    <property type="entry name" value="Immunoglobulin"/>
    <property type="match status" value="2"/>
</dbReference>